<feature type="domain" description="PDZ" evidence="6">
    <location>
        <begin position="1"/>
        <end position="77"/>
    </location>
</feature>
<dbReference type="CDD" id="cd00071">
    <property type="entry name" value="GMPK"/>
    <property type="match status" value="1"/>
</dbReference>
<name>A0A4W6EQP2_LATCA</name>
<dbReference type="PROSITE" id="PS00856">
    <property type="entry name" value="GUANYLATE_KINASE_1"/>
    <property type="match status" value="1"/>
</dbReference>
<dbReference type="SMART" id="SM00072">
    <property type="entry name" value="GuKc"/>
    <property type="match status" value="1"/>
</dbReference>
<dbReference type="PROSITE" id="PS50002">
    <property type="entry name" value="SH3"/>
    <property type="match status" value="1"/>
</dbReference>
<dbReference type="PROSITE" id="PS50106">
    <property type="entry name" value="PDZ"/>
    <property type="match status" value="1"/>
</dbReference>
<dbReference type="SMART" id="SM00228">
    <property type="entry name" value="PDZ"/>
    <property type="match status" value="1"/>
</dbReference>
<dbReference type="SUPFAM" id="SSF50044">
    <property type="entry name" value="SH3-domain"/>
    <property type="match status" value="1"/>
</dbReference>
<dbReference type="InterPro" id="IPR008144">
    <property type="entry name" value="Guanylate_kin-like_dom"/>
</dbReference>
<dbReference type="SUPFAM" id="SSF52540">
    <property type="entry name" value="P-loop containing nucleoside triphosphate hydrolases"/>
    <property type="match status" value="1"/>
</dbReference>
<accession>A0A4W6EQP2</accession>
<dbReference type="InterPro" id="IPR001478">
    <property type="entry name" value="PDZ"/>
</dbReference>
<dbReference type="InterPro" id="IPR008145">
    <property type="entry name" value="GK/Ca_channel_bsu"/>
</dbReference>
<evidence type="ECO:0000313" key="8">
    <source>
        <dbReference type="Proteomes" id="UP000314980"/>
    </source>
</evidence>
<dbReference type="SMART" id="SM00326">
    <property type="entry name" value="SH3"/>
    <property type="match status" value="1"/>
</dbReference>
<reference evidence="7" key="2">
    <citation type="submission" date="2025-08" db="UniProtKB">
        <authorList>
            <consortium name="Ensembl"/>
        </authorList>
    </citation>
    <scope>IDENTIFICATION</scope>
</reference>
<keyword evidence="2 3" id="KW-0728">SH3 domain</keyword>
<evidence type="ECO:0000259" key="4">
    <source>
        <dbReference type="PROSITE" id="PS50002"/>
    </source>
</evidence>
<dbReference type="Ensembl" id="ENSLCAT00010041193.1">
    <property type="protein sequence ID" value="ENSLCAP00010040241.1"/>
    <property type="gene ID" value="ENSLCAG00010018712.1"/>
</dbReference>
<sequence>RRRICGGATIRRDEETGEIYIARVIHGGLADRSGLLHPGDLLVEVNGSPVVGLEPEQVIQILINSQGTILFKVIPNSTHSSSSSQKLVYMKAMVDYCPLQDSSIPCPNAGMAFSRGDLLEVVDQSDGQWWQARKLPRVTSCAGLIPSASMLKSKQREQWWCQPLQVHTCIRPCEDSSLLSLLTDLSVCVSAMSTPYEEVALYQRPPQENHRLIILVGATGVGVNELRKRLIKLNPSTFQGPVPHTTRRIRAEEQTGREYHFVTKELFEYMVCNHRFVEYGEYKGHLYGTSTDAINDVLRRGRMCIIDVEPHSIQPLRTGKLKPYVIFIKAPSPDRLRQTRRDARIITNYTINRAFTEDDFVELEEASRLMETKYKQFFDSVLVNDDLQDACMQLCSIIQQAQDEPQWIPVSWSRRDE</sequence>
<feature type="domain" description="Guanylate kinase-like" evidence="5">
    <location>
        <begin position="210"/>
        <end position="399"/>
    </location>
</feature>
<dbReference type="Gene3D" id="3.40.50.300">
    <property type="entry name" value="P-loop containing nucleotide triphosphate hydrolases"/>
    <property type="match status" value="1"/>
</dbReference>
<gene>
    <name evidence="7" type="primary">MPP4</name>
</gene>
<dbReference type="Pfam" id="PF00625">
    <property type="entry name" value="Guanylate_kin"/>
    <property type="match status" value="1"/>
</dbReference>
<evidence type="ECO:0000259" key="5">
    <source>
        <dbReference type="PROSITE" id="PS50052"/>
    </source>
</evidence>
<comment type="similarity">
    <text evidence="1">Belongs to the MAGUK family.</text>
</comment>
<dbReference type="InterPro" id="IPR001452">
    <property type="entry name" value="SH3_domain"/>
</dbReference>
<dbReference type="Proteomes" id="UP000314980">
    <property type="component" value="Unassembled WGS sequence"/>
</dbReference>
<dbReference type="SUPFAM" id="SSF50156">
    <property type="entry name" value="PDZ domain-like"/>
    <property type="match status" value="1"/>
</dbReference>
<dbReference type="AlphaFoldDB" id="A0A4W6EQP2"/>
<evidence type="ECO:0000259" key="6">
    <source>
        <dbReference type="PROSITE" id="PS50106"/>
    </source>
</evidence>
<dbReference type="Pfam" id="PF00595">
    <property type="entry name" value="PDZ"/>
    <property type="match status" value="1"/>
</dbReference>
<dbReference type="GeneTree" id="ENSGT00940000156444"/>
<evidence type="ECO:0000256" key="3">
    <source>
        <dbReference type="PROSITE-ProRule" id="PRU00192"/>
    </source>
</evidence>
<dbReference type="FunFam" id="3.30.63.10:FF:000002">
    <property type="entry name" value="Guanylate kinase 1"/>
    <property type="match status" value="1"/>
</dbReference>
<dbReference type="InterPro" id="IPR036034">
    <property type="entry name" value="PDZ_sf"/>
</dbReference>
<evidence type="ECO:0000256" key="1">
    <source>
        <dbReference type="ARBA" id="ARBA00007014"/>
    </source>
</evidence>
<protein>
    <submittedName>
        <fullName evidence="7">MAGUK p55 scaffold protein 4</fullName>
    </submittedName>
</protein>
<dbReference type="InterPro" id="IPR020590">
    <property type="entry name" value="Guanylate_kinase_CS"/>
</dbReference>
<reference evidence="7" key="3">
    <citation type="submission" date="2025-09" db="UniProtKB">
        <authorList>
            <consortium name="Ensembl"/>
        </authorList>
    </citation>
    <scope>IDENTIFICATION</scope>
</reference>
<feature type="domain" description="SH3" evidence="4">
    <location>
        <begin position="85"/>
        <end position="155"/>
    </location>
</feature>
<organism evidence="7 8">
    <name type="scientific">Lates calcarifer</name>
    <name type="common">Barramundi</name>
    <name type="synonym">Holocentrus calcarifer</name>
    <dbReference type="NCBI Taxonomy" id="8187"/>
    <lineage>
        <taxon>Eukaryota</taxon>
        <taxon>Metazoa</taxon>
        <taxon>Chordata</taxon>
        <taxon>Craniata</taxon>
        <taxon>Vertebrata</taxon>
        <taxon>Euteleostomi</taxon>
        <taxon>Actinopterygii</taxon>
        <taxon>Neopterygii</taxon>
        <taxon>Teleostei</taxon>
        <taxon>Neoteleostei</taxon>
        <taxon>Acanthomorphata</taxon>
        <taxon>Carangaria</taxon>
        <taxon>Carangaria incertae sedis</taxon>
        <taxon>Centropomidae</taxon>
        <taxon>Lates</taxon>
    </lineage>
</organism>
<dbReference type="Pfam" id="PF07653">
    <property type="entry name" value="SH3_2"/>
    <property type="match status" value="1"/>
</dbReference>
<evidence type="ECO:0000313" key="7">
    <source>
        <dbReference type="Ensembl" id="ENSLCAP00010040241.1"/>
    </source>
</evidence>
<reference evidence="8" key="1">
    <citation type="submission" date="2015-09" db="EMBL/GenBank/DDBJ databases">
        <authorList>
            <person name="Sai Rama Sridatta P."/>
        </authorList>
    </citation>
    <scope>NUCLEOTIDE SEQUENCE [LARGE SCALE GENOMIC DNA]</scope>
</reference>
<dbReference type="InterPro" id="IPR036028">
    <property type="entry name" value="SH3-like_dom_sf"/>
</dbReference>
<dbReference type="InterPro" id="IPR027417">
    <property type="entry name" value="P-loop_NTPase"/>
</dbReference>
<dbReference type="Gene3D" id="2.30.42.10">
    <property type="match status" value="1"/>
</dbReference>
<dbReference type="Gene3D" id="2.30.30.40">
    <property type="entry name" value="SH3 Domains"/>
    <property type="match status" value="1"/>
</dbReference>
<dbReference type="InterPro" id="IPR050716">
    <property type="entry name" value="MAGUK"/>
</dbReference>
<dbReference type="PANTHER" id="PTHR23122">
    <property type="entry name" value="MEMBRANE-ASSOCIATED GUANYLATE KINASE MAGUK"/>
    <property type="match status" value="1"/>
</dbReference>
<proteinExistence type="inferred from homology"/>
<dbReference type="PROSITE" id="PS50052">
    <property type="entry name" value="GUANYLATE_KINASE_2"/>
    <property type="match status" value="1"/>
</dbReference>
<evidence type="ECO:0000256" key="2">
    <source>
        <dbReference type="ARBA" id="ARBA00022443"/>
    </source>
</evidence>
<keyword evidence="8" id="KW-1185">Reference proteome</keyword>